<dbReference type="InterPro" id="IPR014710">
    <property type="entry name" value="RmlC-like_jellyroll"/>
</dbReference>
<protein>
    <recommendedName>
        <fullName evidence="1">Cupin type-2 domain-containing protein</fullName>
    </recommendedName>
</protein>
<evidence type="ECO:0000313" key="2">
    <source>
        <dbReference type="EMBL" id="BBO91320.1"/>
    </source>
</evidence>
<dbReference type="PANTHER" id="PTHR36114">
    <property type="entry name" value="16.7 KDA PROTEIN IN WHIE LOCUS"/>
    <property type="match status" value="1"/>
</dbReference>
<dbReference type="Gene3D" id="2.60.120.10">
    <property type="entry name" value="Jelly Rolls"/>
    <property type="match status" value="1"/>
</dbReference>
<name>A0A5K8AHH9_9BACT</name>
<dbReference type="CDD" id="cd02214">
    <property type="entry name" value="cupin_MJ1618"/>
    <property type="match status" value="1"/>
</dbReference>
<gene>
    <name evidence="2" type="ORF">DSCOOX_45000</name>
</gene>
<dbReference type="AlphaFoldDB" id="A0A5K8AHH9"/>
<sequence>MDHDLFPSVRRTNPEKEYFFQEGCFILELTNGPGDPAVSIARARVAPGVTTRLHRLEGITERYVILEGRGSVEVNGMTAQPVGPGDVVCIPPACPQRITNTGTLDLIFLAVCTPRFVAEAYRDMDDGAETS</sequence>
<dbReference type="InterPro" id="IPR052044">
    <property type="entry name" value="PKS_Associated_Protein"/>
</dbReference>
<feature type="domain" description="Cupin type-2" evidence="1">
    <location>
        <begin position="43"/>
        <end position="111"/>
    </location>
</feature>
<evidence type="ECO:0000259" key="1">
    <source>
        <dbReference type="Pfam" id="PF07883"/>
    </source>
</evidence>
<dbReference type="Proteomes" id="UP000422108">
    <property type="component" value="Chromosome"/>
</dbReference>
<dbReference type="Pfam" id="PF07883">
    <property type="entry name" value="Cupin_2"/>
    <property type="match status" value="1"/>
</dbReference>
<proteinExistence type="predicted"/>
<organism evidence="2 3">
    <name type="scientific">Desulfosarcina ovata subsp. ovata</name>
    <dbReference type="NCBI Taxonomy" id="2752305"/>
    <lineage>
        <taxon>Bacteria</taxon>
        <taxon>Pseudomonadati</taxon>
        <taxon>Thermodesulfobacteriota</taxon>
        <taxon>Desulfobacteria</taxon>
        <taxon>Desulfobacterales</taxon>
        <taxon>Desulfosarcinaceae</taxon>
        <taxon>Desulfosarcina</taxon>
    </lineage>
</organism>
<dbReference type="RefSeq" id="WP_155312260.1">
    <property type="nucleotide sequence ID" value="NZ_AP021879.1"/>
</dbReference>
<evidence type="ECO:0000313" key="3">
    <source>
        <dbReference type="Proteomes" id="UP000422108"/>
    </source>
</evidence>
<reference evidence="2 3" key="1">
    <citation type="submission" date="2019-11" db="EMBL/GenBank/DDBJ databases">
        <title>Comparative genomics of hydrocarbon-degrading Desulfosarcina strains.</title>
        <authorList>
            <person name="Watanabe M."/>
            <person name="Kojima H."/>
            <person name="Fukui M."/>
        </authorList>
    </citation>
    <scope>NUCLEOTIDE SEQUENCE [LARGE SCALE GENOMIC DNA]</scope>
    <source>
        <strain evidence="3">oXyS1</strain>
    </source>
</reference>
<accession>A0A5K8AHH9</accession>
<dbReference type="SUPFAM" id="SSF51182">
    <property type="entry name" value="RmlC-like cupins"/>
    <property type="match status" value="1"/>
</dbReference>
<dbReference type="InterPro" id="IPR011051">
    <property type="entry name" value="RmlC_Cupin_sf"/>
</dbReference>
<keyword evidence="3" id="KW-1185">Reference proteome</keyword>
<dbReference type="InterPro" id="IPR013096">
    <property type="entry name" value="Cupin_2"/>
</dbReference>
<dbReference type="EMBL" id="AP021879">
    <property type="protein sequence ID" value="BBO91320.1"/>
    <property type="molecule type" value="Genomic_DNA"/>
</dbReference>
<dbReference type="PANTHER" id="PTHR36114:SF8">
    <property type="entry name" value="CUPIN TYPE-1 DOMAIN-CONTAINING PROTEIN"/>
    <property type="match status" value="1"/>
</dbReference>